<evidence type="ECO:0000256" key="6">
    <source>
        <dbReference type="ARBA" id="ARBA00022679"/>
    </source>
</evidence>
<dbReference type="Pfam" id="PF06012">
    <property type="entry name" value="DUF908"/>
    <property type="match status" value="1"/>
</dbReference>
<comment type="pathway">
    <text evidence="3">Protein modification; protein ubiquitination.</text>
</comment>
<evidence type="ECO:0000259" key="13">
    <source>
        <dbReference type="PROSITE" id="PS50237"/>
    </source>
</evidence>
<dbReference type="FunFam" id="3.90.1750.10:FF:000003">
    <property type="entry name" value="E3 ubiquitin-protein ligase UPL1"/>
    <property type="match status" value="1"/>
</dbReference>
<dbReference type="GO" id="GO:0061630">
    <property type="term" value="F:ubiquitin protein ligase activity"/>
    <property type="evidence" value="ECO:0007669"/>
    <property type="project" value="UniProtKB-EC"/>
</dbReference>
<feature type="region of interest" description="Disordered" evidence="12">
    <location>
        <begin position="268"/>
        <end position="315"/>
    </location>
</feature>
<keyword evidence="15" id="KW-1185">Reference proteome</keyword>
<dbReference type="InterPro" id="IPR035983">
    <property type="entry name" value="Hect_E3_ubiquitin_ligase"/>
</dbReference>
<evidence type="ECO:0000256" key="7">
    <source>
        <dbReference type="ARBA" id="ARBA00022786"/>
    </source>
</evidence>
<evidence type="ECO:0000256" key="8">
    <source>
        <dbReference type="ARBA" id="ARBA00022816"/>
    </source>
</evidence>
<evidence type="ECO:0000313" key="14">
    <source>
        <dbReference type="EMBL" id="QIW98070.1"/>
    </source>
</evidence>
<comment type="subcellular location">
    <subcellularLocation>
        <location evidence="2">Nucleus</location>
    </subcellularLocation>
</comment>
<feature type="compositionally biased region" description="Basic and acidic residues" evidence="12">
    <location>
        <begin position="2680"/>
        <end position="2720"/>
    </location>
</feature>
<dbReference type="Gene3D" id="3.90.1750.10">
    <property type="entry name" value="Hect, E3 ligase catalytic domains"/>
    <property type="match status" value="1"/>
</dbReference>
<feature type="compositionally biased region" description="Basic and acidic residues" evidence="12">
    <location>
        <begin position="2833"/>
        <end position="2850"/>
    </location>
</feature>
<dbReference type="EC" id="2.3.2.26" evidence="4"/>
<dbReference type="GO" id="GO:0000209">
    <property type="term" value="P:protein polyubiquitination"/>
    <property type="evidence" value="ECO:0007669"/>
    <property type="project" value="TreeGrafter"/>
</dbReference>
<accession>A0A6H0XTS0</accession>
<dbReference type="UniPathway" id="UPA00143"/>
<dbReference type="GO" id="GO:0051028">
    <property type="term" value="P:mRNA transport"/>
    <property type="evidence" value="ECO:0007669"/>
    <property type="project" value="UniProtKB-KW"/>
</dbReference>
<feature type="compositionally biased region" description="Acidic residues" evidence="12">
    <location>
        <begin position="2413"/>
        <end position="2448"/>
    </location>
</feature>
<feature type="region of interest" description="Disordered" evidence="12">
    <location>
        <begin position="2833"/>
        <end position="2862"/>
    </location>
</feature>
<feature type="compositionally biased region" description="Acidic residues" evidence="12">
    <location>
        <begin position="2225"/>
        <end position="2277"/>
    </location>
</feature>
<evidence type="ECO:0000256" key="4">
    <source>
        <dbReference type="ARBA" id="ARBA00012485"/>
    </source>
</evidence>
<dbReference type="PROSITE" id="PS50237">
    <property type="entry name" value="HECT"/>
    <property type="match status" value="1"/>
</dbReference>
<keyword evidence="7 11" id="KW-0833">Ubl conjugation pathway</keyword>
<evidence type="ECO:0000256" key="9">
    <source>
        <dbReference type="ARBA" id="ARBA00023242"/>
    </source>
</evidence>
<dbReference type="OrthoDB" id="8068875at2759"/>
<feature type="active site" description="Glycyl thioester intermediate" evidence="11">
    <location>
        <position position="3798"/>
    </location>
</feature>
<feature type="region of interest" description="Disordered" evidence="12">
    <location>
        <begin position="2477"/>
        <end position="2533"/>
    </location>
</feature>
<evidence type="ECO:0000256" key="2">
    <source>
        <dbReference type="ARBA" id="ARBA00004123"/>
    </source>
</evidence>
<dbReference type="GO" id="GO:0006511">
    <property type="term" value="P:ubiquitin-dependent protein catabolic process"/>
    <property type="evidence" value="ECO:0007669"/>
    <property type="project" value="TreeGrafter"/>
</dbReference>
<evidence type="ECO:0000256" key="1">
    <source>
        <dbReference type="ARBA" id="ARBA00000885"/>
    </source>
</evidence>
<feature type="domain" description="HECT" evidence="13">
    <location>
        <begin position="3495"/>
        <end position="3831"/>
    </location>
</feature>
<dbReference type="SMART" id="SM00119">
    <property type="entry name" value="HECTc"/>
    <property type="match status" value="1"/>
</dbReference>
<dbReference type="FunFam" id="3.30.2160.10:FF:000001">
    <property type="entry name" value="E3 ubiquitin-protein ligase NEDD4-like"/>
    <property type="match status" value="1"/>
</dbReference>
<feature type="compositionally biased region" description="Low complexity" evidence="12">
    <location>
        <begin position="2851"/>
        <end position="2862"/>
    </location>
</feature>
<dbReference type="InterPro" id="IPR025527">
    <property type="entry name" value="HUWE1/Rev1_UBM"/>
</dbReference>
<dbReference type="PANTHER" id="PTHR11254">
    <property type="entry name" value="HECT DOMAIN UBIQUITIN-PROTEIN LIGASE"/>
    <property type="match status" value="1"/>
</dbReference>
<dbReference type="Proteomes" id="UP000503462">
    <property type="component" value="Chromosome 2"/>
</dbReference>
<feature type="region of interest" description="Disordered" evidence="12">
    <location>
        <begin position="2168"/>
        <end position="2378"/>
    </location>
</feature>
<feature type="compositionally biased region" description="Polar residues" evidence="12">
    <location>
        <begin position="3171"/>
        <end position="3185"/>
    </location>
</feature>
<keyword evidence="6" id="KW-0808">Transferase</keyword>
<name>A0A6H0XTS0_9PEZI</name>
<feature type="compositionally biased region" description="Polar residues" evidence="12">
    <location>
        <begin position="1846"/>
        <end position="1863"/>
    </location>
</feature>
<dbReference type="SUPFAM" id="SSF56204">
    <property type="entry name" value="Hect, E3 ligase catalytic domain"/>
    <property type="match status" value="1"/>
</dbReference>
<feature type="compositionally biased region" description="Polar residues" evidence="12">
    <location>
        <begin position="1906"/>
        <end position="1916"/>
    </location>
</feature>
<dbReference type="InterPro" id="IPR050409">
    <property type="entry name" value="E3_ubiq-protein_ligase"/>
</dbReference>
<feature type="region of interest" description="Disordered" evidence="12">
    <location>
        <begin position="2680"/>
        <end position="2761"/>
    </location>
</feature>
<evidence type="ECO:0000256" key="10">
    <source>
        <dbReference type="ARBA" id="ARBA00034494"/>
    </source>
</evidence>
<dbReference type="Pfam" id="PF06025">
    <property type="entry name" value="DUF913"/>
    <property type="match status" value="1"/>
</dbReference>
<feature type="region of interest" description="Disordered" evidence="12">
    <location>
        <begin position="1845"/>
        <end position="1879"/>
    </location>
</feature>
<organism evidence="14 15">
    <name type="scientific">Peltaster fructicola</name>
    <dbReference type="NCBI Taxonomy" id="286661"/>
    <lineage>
        <taxon>Eukaryota</taxon>
        <taxon>Fungi</taxon>
        <taxon>Dikarya</taxon>
        <taxon>Ascomycota</taxon>
        <taxon>Pezizomycotina</taxon>
        <taxon>Dothideomycetes</taxon>
        <taxon>Dothideomycetes incertae sedis</taxon>
        <taxon>Peltaster</taxon>
    </lineage>
</organism>
<comment type="catalytic activity">
    <reaction evidence="1">
        <text>S-ubiquitinyl-[E2 ubiquitin-conjugating enzyme]-L-cysteine + [acceptor protein]-L-lysine = [E2 ubiquitin-conjugating enzyme]-L-cysteine + N(6)-ubiquitinyl-[acceptor protein]-L-lysine.</text>
        <dbReference type="EC" id="2.3.2.26"/>
    </reaction>
</comment>
<evidence type="ECO:0000256" key="3">
    <source>
        <dbReference type="ARBA" id="ARBA00004906"/>
    </source>
</evidence>
<dbReference type="CDD" id="cd00078">
    <property type="entry name" value="HECTc"/>
    <property type="match status" value="1"/>
</dbReference>
<feature type="compositionally biased region" description="Basic residues" evidence="12">
    <location>
        <begin position="2487"/>
        <end position="2503"/>
    </location>
</feature>
<dbReference type="GO" id="GO:0005737">
    <property type="term" value="C:cytoplasm"/>
    <property type="evidence" value="ECO:0007669"/>
    <property type="project" value="TreeGrafter"/>
</dbReference>
<feature type="compositionally biased region" description="Low complexity" evidence="12">
    <location>
        <begin position="1435"/>
        <end position="1445"/>
    </location>
</feature>
<dbReference type="GO" id="GO:0005634">
    <property type="term" value="C:nucleus"/>
    <property type="evidence" value="ECO:0007669"/>
    <property type="project" value="UniProtKB-SubCell"/>
</dbReference>
<dbReference type="Gene3D" id="3.30.2410.10">
    <property type="entry name" value="Hect, E3 ligase catalytic domain"/>
    <property type="match status" value="1"/>
</dbReference>
<feature type="region of interest" description="Disordered" evidence="12">
    <location>
        <begin position="1346"/>
        <end position="1367"/>
    </location>
</feature>
<comment type="similarity">
    <text evidence="10">Belongs to the UPL family. TOM1/PTR1 subfamily.</text>
</comment>
<evidence type="ECO:0000256" key="11">
    <source>
        <dbReference type="PROSITE-ProRule" id="PRU00104"/>
    </source>
</evidence>
<evidence type="ECO:0000256" key="5">
    <source>
        <dbReference type="ARBA" id="ARBA00022448"/>
    </source>
</evidence>
<feature type="compositionally biased region" description="Acidic residues" evidence="12">
    <location>
        <begin position="2290"/>
        <end position="2345"/>
    </location>
</feature>
<dbReference type="InterPro" id="IPR000569">
    <property type="entry name" value="HECT_dom"/>
</dbReference>
<keyword evidence="8" id="KW-0509">mRNA transport</keyword>
<feature type="compositionally biased region" description="Polar residues" evidence="12">
    <location>
        <begin position="2168"/>
        <end position="2178"/>
    </location>
</feature>
<dbReference type="Gene3D" id="3.30.2160.10">
    <property type="entry name" value="Hect, E3 ligase catalytic domain"/>
    <property type="match status" value="1"/>
</dbReference>
<keyword evidence="9" id="KW-0539">Nucleus</keyword>
<dbReference type="FunFam" id="3.30.2410.10:FF:000004">
    <property type="entry name" value="E3 ubiquitin-protein ligase HUWE1, variant"/>
    <property type="match status" value="1"/>
</dbReference>
<reference evidence="14 15" key="1">
    <citation type="journal article" date="2016" name="Sci. Rep.">
        <title>Peltaster fructicola genome reveals evolution from an invasive phytopathogen to an ectophytic parasite.</title>
        <authorList>
            <person name="Xu C."/>
            <person name="Chen H."/>
            <person name="Gleason M.L."/>
            <person name="Xu J.R."/>
            <person name="Liu H."/>
            <person name="Zhang R."/>
            <person name="Sun G."/>
        </authorList>
    </citation>
    <scope>NUCLEOTIDE SEQUENCE [LARGE SCALE GENOMIC DNA]</scope>
    <source>
        <strain evidence="14 15">LNHT1506</strain>
    </source>
</reference>
<dbReference type="Pfam" id="PF00632">
    <property type="entry name" value="HECT"/>
    <property type="match status" value="1"/>
</dbReference>
<feature type="region of interest" description="Disordered" evidence="12">
    <location>
        <begin position="1414"/>
        <end position="1470"/>
    </location>
</feature>
<dbReference type="Pfam" id="PF14377">
    <property type="entry name" value="UBM"/>
    <property type="match status" value="4"/>
</dbReference>
<dbReference type="InterPro" id="IPR010314">
    <property type="entry name" value="E3_Ub_ligase_DUF913"/>
</dbReference>
<dbReference type="PANTHER" id="PTHR11254:SF67">
    <property type="entry name" value="E3 UBIQUITIN-PROTEIN LIGASE HUWE1"/>
    <property type="match status" value="1"/>
</dbReference>
<keyword evidence="5" id="KW-0813">Transport</keyword>
<evidence type="ECO:0000256" key="12">
    <source>
        <dbReference type="SAM" id="MobiDB-lite"/>
    </source>
</evidence>
<dbReference type="EMBL" id="CP051140">
    <property type="protein sequence ID" value="QIW98070.1"/>
    <property type="molecule type" value="Genomic_DNA"/>
</dbReference>
<feature type="region of interest" description="Disordered" evidence="12">
    <location>
        <begin position="3150"/>
        <end position="3199"/>
    </location>
</feature>
<feature type="compositionally biased region" description="Polar residues" evidence="12">
    <location>
        <begin position="2734"/>
        <end position="2744"/>
    </location>
</feature>
<gene>
    <name evidence="14" type="ORF">AMS68_003588</name>
</gene>
<evidence type="ECO:0000313" key="15">
    <source>
        <dbReference type="Proteomes" id="UP000503462"/>
    </source>
</evidence>
<dbReference type="InterPro" id="IPR010309">
    <property type="entry name" value="E3_Ub_ligase_DUF908"/>
</dbReference>
<sequence>MGKIKKVPTERHNATASPAITEFVTEASAVPLHRLPKKLDEFPSFWPHPRGDLYHWIPLLDRFDRIFELFNQEYGLNVGPQTQAFERKLLRRGDTEEPGSAVEEKELDVAYPRDGDRVLIECILGFTRLLLERCGNRSLYASSGHINDLLHTTSLSLLQACLQLSLRLAQRYQVARFKTTHPHAQAFLLNNHYNINLDNMHKLAQPIHKPRHFASPASQTPAKSKDKPASNVVFNPADLVALAKNDFPVALRKELATVSMTYTQSTEVTQTETVDAPSTPTPVRRPSALSNSTRPGIGDRVASTATVDTPTKTRDSYFPSNLPKTYEISPADVSTTASHDLVREALPHVPKEQHFELLHRIRVAKAFADNDDSVRTLLNTRLLAISNLAYALSEPKFQERIGVPDSNEARRYHLAPQLCDLLQPSSSGQRSLPMVTETIVLETIESLARCKHKSGEIVDALAVSVNHGVLYYELRHAIASLRIEAQGDDAEEIQRIQWRNAIFELVTTISQITSHVKCAEKMVAAGIMEILVEALTLRTSSAERVFEKIMGFLTSFIHGISTAFTALASARGLEIITELASYEVTLAMQRVRDGEGMPERSKSKVVDYSIPYYQQATLRSVFKFVVYLFDHNSGVHDRLLRNLLDSPQTLGALREIIGNAKIFGSNVWDAAINTVTNFIHNEPTSFQVIAEAGLAKGILEAVIQKPLPEGIAQTATPEDDEIKVIDGQIQFPQAPGVLPVSETICDIPTAFGAICLNEDGMAMFLSSGALDAYLNIFLSPPHVRALEEEGQTAFSIGNAFDELSRHHPGLQESILVAVTRALKRVHSLISLRECSSSATLYTSEDDRVETTDVVAKALINRAPAIPYITAFFKFLEGFFHNSTMCQKFCYTGASSIVMDFITSPAVPYDLSVFPVIGKMASVINRMAEEKPHLILPDLLSRTIEATNRLESLTSHSEAEPYFKRFTQYDLIADADQERNVAKALANVCALCIVLSRVLNAPSFGARAHSSNQLLSTMNFADVYTRLFEGLGKVHSTCLSEAFVLFDTMPKEWKPYSESEALSVRNVDAEGVIHTNMHCAHCAYEGMDDRQTFFDGFQDDSRSSKMLAFKNIRLLRFLLGQVPVGIEAFFSAASQIVAPKRTADSLQKHHAAVMADSLATAVKKWFTEDYSVKSSREGRLKYLNGNLAALNKIFLRTASNMETFGQKEASTLTLWKFVAADGLAILDDCQTELRDLLRTSGPDDNEQRSLAEHGLNTLLSLYCNFTRSKCINDATQTSLITVRQPESADYFMPNQFLVELRFTIINSVSKLWYSDDITKVGAHNIKLVIEILRNVLKSEGEERAFKRSDKATRKVAQSPPHFPRRHSSHLDRLLNEGIDADLAREAIYRCYNHEVQAMEYCQLRIDHAGPRFAPPEGILSLTPTRNTTAEDRAMDTDTQGTAAQATRVASQEHQDSDDSMSDDGNLGSLGRLPEDVARQDLAEIGGAELFPRSMLQGEVFNTNRAVQDTNQLFTTVDDLNDKRDEIRAQLIDRCLEVLSVESKITFDLAELVQAALSTPREGAISRADWGNTLVSSLLSLQAEESTEATDQKIAAYAHLVALILQDHDFFEATLEELKDNFDALVSWMRSSLNSSAECAPWVEMILLIVERVLAEDEQPAQIEFVPPPADDPLKTMPEPQVPEQIVSVDSRAELFCVMVDILPKVGKQHSLALSACRILVILSRDHEIAHKLRDKLWLSRLFLMVRQLARPLSEKLQSAILLMMRHLVENKASIRQTMETEIRLAFQTVRTGSRGMDTTTYTRNLHHLVLRDPKLFVEVTKELVVVSNYNGQPHRPQHLALKPGAETTATVDQPEQQDDQSMPESKQLEAKPSNTESSNELVQCLLRELSNYKDVEDKSVPAPTEPVASSNSTSQPVEPNAAAEPDKNERQNFEPKDNVIYIYRCFIIQCLSELVGCYNHLKLEFINFSRKAEVGISTPSKPRSGTINYLLNQLLPVGTLEYRDTIEHRKKVATSEWATTLLVSLCSQTHEKPYFDRNASRDTYLAQEDSDLAFVRKFVLEHAIRSFKDALNSAESQDMRYSRLLALADLFDRMLSSKTDRVAPIHVGVHERQSLQIGRLMYEKNFVASLTSSIAELDLNFPNAKRAVKHILGPLKTLTDLAVDLSQRGELSSTDPSSGTDEDAISSATSVSDDDGADEEREQTPDLFRNSTLSMYEASGAHADESESEADEDEDEDAEMFEAAFEDEMEYEDGNGETISDDDDEDMEGMEGLEDMGEIEGLPGDMQMEVEIVEGEDDDDGDESEDDDNEDDDDDDEDEDDDDHEEDDYEADFAFETEEINGDDENASLGDMQEDVWNHHRGFNGRLPDEDANSGDGEPLDQLARIIGADAHSEFDNRGGIVGVINADEGDFFEDELPPEDDNEEGEEEDYEGEFGYEPEAEDDDDEEGGGWGFDLPQHLGAITQRLHRSRHGLEDLIGRAGEPRPGHVGRFHRGHHHHHHHNHQRGEDEGMNPLLQRNDSGIPSRDRDFGGPPVIMPPIRNLLRRGNEPALMLQEFIATMDRSAALPPHGQFTLTMNAGNGSPMRNLTRFLDIEPGRVAFPEGYAMPFPMPSGRSSVSDEALAVEFKPAFTVVRWEEEARLLYGTKAPEKASLVVTAVLRVIVPPAMELKRIKDAEKQREAAEEREREEARKAEAEKAEREAQEQKKKEEEEQARLEAEAAARTAESVEDNAESDVQMSGTSGEQVGEEAAQTEPSAPRITATIRGREVDITNLGIDHEYLLALPEEFREEVIMSQVAEQRSQAQQAGEAPNEISREFLEALPPEIQQELLRQEASERRRRERVEARRQAAEAGPPQPAQAQDMEASDFLAMLDPGLRQQILMDAREDENYLNQLPEDLQREARALFGERRPGIVGRVAAGAQPQIISIAGRRGQAVPVPDKARARPVVQMLDKAGVATLLRLMFITLHQSAKQSLRGILADVCKNTQNRAEVISILLSILQDGTADVNAVERSFAHLSLRAKQSSGPKTPQPLKRSLTGQLAQPVSELSSLNVVQQCLNTLLYLSQDNPKVQSFFLSEHETLASQKSKAAKKLKTKEVTAIKYPLNALLTILDRKLITENTGVMETLAALLSRVTSPLQILVRKAKQAQEQSGMADEAAQPTASAGDPMETSTAELANNAPAETSTEEKKRSVRELEAPTVPEENIRLVVNILAARECPSKTFSDTLDIIKHMAAIPGAKEVFGRELIRQASELGGDVVVDLNDLTAQINNAQNGADIQGMALVSFSSAGSKQRKLLRILVALDHLFDPKRMAVFQIGSSSADSKLKEDILASLYESDTFQNLWKDLSLCLVAIRQRGDLVNVATVLLPLIESLMVVCRNSTLKDAALSTSQAEVTVSTPPPEARMEGLFFTFTEEHRKILNELIRNNPKLMNGNLSVLAKNSKVLEFDNKRSYFNRKLHNRGSEVRVHHPPLTLNVRRDEVFMDSYKALFFKSGEEIKNGKLNIRFNGEEGIDAGGVSREWFAVMARQMFNPDFALFNPVASDRTTFHPNRLSDINEEHLPFFKFIGRVIGKALYEGRVLDCHFSRAVYRRILGKSVSLKDMESLDLEYYKSLVWILENDITDIAFETFSVEVDRFGEIEIVDLIENGRNIAVTEDNKQEYVRLVVEHRLIKSVEEQLNSFLKGFHDIIPAELISIFNEQELELLISGLPEIDVDDWKNNTEYHNYQATSAQIQWFWRAVKSFDPEERAKLLQFVTGTSKVPLNGFKELEGMNGFARFNIHRDYSSKEKLPTSHTCFNQLDLPEYESYEHLRQQLYTAITAGSEYFGFA</sequence>
<feature type="region of interest" description="Disordered" evidence="12">
    <location>
        <begin position="2413"/>
        <end position="2456"/>
    </location>
</feature>
<feature type="compositionally biased region" description="Acidic residues" evidence="12">
    <location>
        <begin position="2191"/>
        <end position="2200"/>
    </location>
</feature>
<feature type="region of interest" description="Disordered" evidence="12">
    <location>
        <begin position="1896"/>
        <end position="1930"/>
    </location>
</feature>
<proteinExistence type="inferred from homology"/>
<feature type="compositionally biased region" description="Basic and acidic residues" evidence="12">
    <location>
        <begin position="3187"/>
        <end position="3198"/>
    </location>
</feature>
<protein>
    <recommendedName>
        <fullName evidence="4">HECT-type E3 ubiquitin transferase</fullName>
        <ecNumber evidence="4">2.3.2.26</ecNumber>
    </recommendedName>
</protein>